<organism evidence="2">
    <name type="scientific">Candidatus Heimdallarchaeum aukensis</name>
    <dbReference type="NCBI Taxonomy" id="2876573"/>
    <lineage>
        <taxon>Archaea</taxon>
        <taxon>Promethearchaeati</taxon>
        <taxon>Candidatus Heimdallarchaeota</taxon>
        <taxon>Candidatus Heimdallarchaeia (ex Rinke et al. 2021) (nom. nud.)</taxon>
        <taxon>Candidatus Heimdallarchaeales</taxon>
        <taxon>Candidatus Heimdallarchaeaceae</taxon>
        <taxon>Candidatus Heimdallarchaeum</taxon>
    </lineage>
</organism>
<sequence>MGFMLDVGLAFMFASPIFISNAIPTIFGGGYPVDFYKNFIDGKRILGNHKTIRGLLAGILFGFVASIVVWYTVGDLFQQLYGSMGLKYPIWIGLVMGWGCNFGDMFGSFIKRRLNIASGGKFPVFDQTGYMIFGLLWSWPVFKFIPWQFLVTLLIISPLLHILANLLAYAVKAKDVWW</sequence>
<feature type="transmembrane region" description="Helical" evidence="1">
    <location>
        <begin position="54"/>
        <end position="73"/>
    </location>
</feature>
<feature type="transmembrane region" description="Helical" evidence="1">
    <location>
        <begin position="122"/>
        <end position="139"/>
    </location>
</feature>
<proteinExistence type="predicted"/>
<dbReference type="InterPro" id="IPR032690">
    <property type="entry name" value="CarS"/>
</dbReference>
<protein>
    <submittedName>
        <fullName evidence="2">CDP-2,3-bis-(O-geranylgeranyl)-sn-glycerol synthase</fullName>
        <ecNumber evidence="2">2.7.7.67</ecNumber>
    </submittedName>
</protein>
<keyword evidence="1" id="KW-1133">Transmembrane helix</keyword>
<name>A0A9Y1FL75_9ARCH</name>
<dbReference type="AlphaFoldDB" id="A0A9Y1FL75"/>
<dbReference type="PANTHER" id="PTHR39650:SF1">
    <property type="entry name" value="CDP-ARCHAEOL SYNTHASE"/>
    <property type="match status" value="1"/>
</dbReference>
<keyword evidence="1" id="KW-0812">Transmembrane</keyword>
<keyword evidence="2" id="KW-0548">Nucleotidyltransferase</keyword>
<feature type="transmembrane region" description="Helical" evidence="1">
    <location>
        <begin position="145"/>
        <end position="171"/>
    </location>
</feature>
<feature type="transmembrane region" description="Helical" evidence="1">
    <location>
        <begin position="88"/>
        <end position="110"/>
    </location>
</feature>
<dbReference type="Pfam" id="PF01864">
    <property type="entry name" value="CarS-like"/>
    <property type="match status" value="1"/>
</dbReference>
<evidence type="ECO:0000256" key="1">
    <source>
        <dbReference type="SAM" id="Phobius"/>
    </source>
</evidence>
<keyword evidence="1" id="KW-0472">Membrane</keyword>
<reference evidence="2" key="1">
    <citation type="journal article" date="2022" name="Nat. Microbiol.">
        <title>Unique mobile elements and scalable gene flow at the prokaryote-eukaryote boundary revealed by circularized Asgard archaea genomes.</title>
        <authorList>
            <person name="Wu F."/>
            <person name="Speth D.R."/>
            <person name="Philosof A."/>
            <person name="Cremiere A."/>
            <person name="Narayanan A."/>
            <person name="Barco R.A."/>
            <person name="Connon S.A."/>
            <person name="Amend J.P."/>
            <person name="Antoshechkin I.A."/>
            <person name="Orphan V.J."/>
        </authorList>
    </citation>
    <scope>NUCLEOTIDE SEQUENCE</scope>
    <source>
        <strain evidence="2">PM71</strain>
    </source>
</reference>
<keyword evidence="2" id="KW-0808">Transferase</keyword>
<evidence type="ECO:0000313" key="2">
    <source>
        <dbReference type="EMBL" id="UJG40691.1"/>
    </source>
</evidence>
<dbReference type="NCBIfam" id="NF003114">
    <property type="entry name" value="PRK04032.1"/>
    <property type="match status" value="1"/>
</dbReference>
<dbReference type="EC" id="2.7.7.67" evidence="2"/>
<dbReference type="Proteomes" id="UP001201020">
    <property type="component" value="Chromosome"/>
</dbReference>
<gene>
    <name evidence="2" type="ORF">K9W45_12755</name>
</gene>
<dbReference type="EMBL" id="CP084166">
    <property type="protein sequence ID" value="UJG40691.1"/>
    <property type="molecule type" value="Genomic_DNA"/>
</dbReference>
<feature type="transmembrane region" description="Helical" evidence="1">
    <location>
        <begin position="12"/>
        <end position="33"/>
    </location>
</feature>
<dbReference type="GO" id="GO:0043338">
    <property type="term" value="F:CDP-2,3-bis-(O-geranylgeranyl)-sn-glycerol synthase activity"/>
    <property type="evidence" value="ECO:0007669"/>
    <property type="project" value="UniProtKB-EC"/>
</dbReference>
<dbReference type="PANTHER" id="PTHR39650">
    <property type="entry name" value="CDP-ARCHAEOL SYNTHASE"/>
    <property type="match status" value="1"/>
</dbReference>
<accession>A0A9Y1FL75</accession>